<dbReference type="GO" id="GO:0005882">
    <property type="term" value="C:intermediate filament"/>
    <property type="evidence" value="ECO:0007669"/>
    <property type="project" value="UniProtKB-KW"/>
</dbReference>
<feature type="compositionally biased region" description="Low complexity" evidence="5">
    <location>
        <begin position="477"/>
        <end position="498"/>
    </location>
</feature>
<dbReference type="GO" id="GO:0005200">
    <property type="term" value="F:structural constituent of cytoskeleton"/>
    <property type="evidence" value="ECO:0007669"/>
    <property type="project" value="TreeGrafter"/>
</dbReference>
<dbReference type="PROSITE" id="PS00226">
    <property type="entry name" value="IF_ROD_1"/>
    <property type="match status" value="1"/>
</dbReference>
<dbReference type="InterPro" id="IPR018039">
    <property type="entry name" value="IF_conserved"/>
</dbReference>
<evidence type="ECO:0000256" key="3">
    <source>
        <dbReference type="RuleBase" id="RU000685"/>
    </source>
</evidence>
<dbReference type="PROSITE" id="PS51842">
    <property type="entry name" value="IF_ROD_2"/>
    <property type="match status" value="1"/>
</dbReference>
<dbReference type="Proteomes" id="UP001347796">
    <property type="component" value="Unassembled WGS sequence"/>
</dbReference>
<dbReference type="SMART" id="SM01391">
    <property type="entry name" value="Filament"/>
    <property type="match status" value="1"/>
</dbReference>
<name>A0AAN8KFI7_PATCE</name>
<comment type="similarity">
    <text evidence="3">Belongs to the intermediate filament family.</text>
</comment>
<proteinExistence type="inferred from homology"/>
<evidence type="ECO:0000313" key="8">
    <source>
        <dbReference type="Proteomes" id="UP001347796"/>
    </source>
</evidence>
<dbReference type="GO" id="GO:0007097">
    <property type="term" value="P:nuclear migration"/>
    <property type="evidence" value="ECO:0007669"/>
    <property type="project" value="TreeGrafter"/>
</dbReference>
<gene>
    <name evidence="7" type="ORF">SNE40_001247</name>
</gene>
<evidence type="ECO:0000259" key="6">
    <source>
        <dbReference type="PROSITE" id="PS51842"/>
    </source>
</evidence>
<dbReference type="EMBL" id="JAZGQO010000001">
    <property type="protein sequence ID" value="KAK6195920.1"/>
    <property type="molecule type" value="Genomic_DNA"/>
</dbReference>
<accession>A0AAN8KFI7</accession>
<dbReference type="GO" id="GO:0006998">
    <property type="term" value="P:nuclear envelope organization"/>
    <property type="evidence" value="ECO:0007669"/>
    <property type="project" value="TreeGrafter"/>
</dbReference>
<dbReference type="Pfam" id="PF00038">
    <property type="entry name" value="Filament"/>
    <property type="match status" value="1"/>
</dbReference>
<keyword evidence="2 4" id="KW-0175">Coiled coil</keyword>
<feature type="region of interest" description="Disordered" evidence="5">
    <location>
        <begin position="452"/>
        <end position="498"/>
    </location>
</feature>
<dbReference type="Gene3D" id="1.20.5.170">
    <property type="match status" value="1"/>
</dbReference>
<feature type="compositionally biased region" description="Low complexity" evidence="5">
    <location>
        <begin position="452"/>
        <end position="470"/>
    </location>
</feature>
<reference evidence="7 8" key="1">
    <citation type="submission" date="2024-01" db="EMBL/GenBank/DDBJ databases">
        <title>The genome of the rayed Mediterranean limpet Patella caerulea (Linnaeus, 1758).</title>
        <authorList>
            <person name="Anh-Thu Weber A."/>
            <person name="Halstead-Nussloch G."/>
        </authorList>
    </citation>
    <scope>NUCLEOTIDE SEQUENCE [LARGE SCALE GENOMIC DNA]</scope>
    <source>
        <strain evidence="7">AATW-2023a</strain>
        <tissue evidence="7">Whole specimen</tissue>
    </source>
</reference>
<dbReference type="SUPFAM" id="SSF64593">
    <property type="entry name" value="Intermediate filament protein, coiled coil region"/>
    <property type="match status" value="2"/>
</dbReference>
<dbReference type="AlphaFoldDB" id="A0AAN8KFI7"/>
<organism evidence="7 8">
    <name type="scientific">Patella caerulea</name>
    <name type="common">Rayed Mediterranean limpet</name>
    <dbReference type="NCBI Taxonomy" id="87958"/>
    <lineage>
        <taxon>Eukaryota</taxon>
        <taxon>Metazoa</taxon>
        <taxon>Spiralia</taxon>
        <taxon>Lophotrochozoa</taxon>
        <taxon>Mollusca</taxon>
        <taxon>Gastropoda</taxon>
        <taxon>Patellogastropoda</taxon>
        <taxon>Patelloidea</taxon>
        <taxon>Patellidae</taxon>
        <taxon>Patella</taxon>
    </lineage>
</organism>
<comment type="caution">
    <text evidence="7">The sequence shown here is derived from an EMBL/GenBank/DDBJ whole genome shotgun (WGS) entry which is preliminary data.</text>
</comment>
<evidence type="ECO:0000256" key="1">
    <source>
        <dbReference type="ARBA" id="ARBA00022754"/>
    </source>
</evidence>
<dbReference type="PANTHER" id="PTHR45721">
    <property type="entry name" value="LAMIN DM0-RELATED"/>
    <property type="match status" value="1"/>
</dbReference>
<sequence>MSKSLGRSQESSSELGDGYIKRRTTVIQRGGGPGSMSSSYGYSRQSHYGGGLNLAPGTYATMSHEGVSNMKDKRQHEKKEMQSLNERLGSYIEKVRFLEACITQLEQELEIYRNQKATDFKPIRDMYENELAQARKVIDELSAEKGGYDAKMAGLQDLVDTLRREVSSLEEHCNEYRTKIDNQASQIGGYEGELATLRLRIENLENENAKLRQLNNQRSEENRRLRTDLDGETAAHIEADCRASTLEEEVEFLRAILDKMPNETRQPVKIKGLDLEAFWQNNMAKAIRDIQNEYENRLDLMRQDMETRYSAQIRQVQSGAVRDNMETQHAKEESKKLKSQINSTSARFAELEARIAALESEKAALKQQLAMAENELDAERTAHNADNMRLQTELEGVLSELQLILDAKLSLELEIACYRQLLEGEENRLGLKQVVEQAIGYQSKGATNLSNIVSGGSSGGSSSTHTSSHTAGGGSSGTTVKTTTTTIKSSSSSGGRYN</sequence>
<feature type="coiled-coil region" evidence="4">
    <location>
        <begin position="334"/>
        <end position="382"/>
    </location>
</feature>
<dbReference type="GO" id="GO:0051664">
    <property type="term" value="P:nuclear pore localization"/>
    <property type="evidence" value="ECO:0007669"/>
    <property type="project" value="TreeGrafter"/>
</dbReference>
<keyword evidence="8" id="KW-1185">Reference proteome</keyword>
<feature type="region of interest" description="Disordered" evidence="5">
    <location>
        <begin position="1"/>
        <end position="43"/>
    </location>
</feature>
<keyword evidence="1 3" id="KW-0403">Intermediate filament</keyword>
<feature type="compositionally biased region" description="Polar residues" evidence="5">
    <location>
        <begin position="1"/>
        <end position="14"/>
    </location>
</feature>
<protein>
    <recommendedName>
        <fullName evidence="6">IF rod domain-containing protein</fullName>
    </recommendedName>
</protein>
<evidence type="ECO:0000256" key="2">
    <source>
        <dbReference type="ARBA" id="ARBA00023054"/>
    </source>
</evidence>
<feature type="coiled-coil region" evidence="4">
    <location>
        <begin position="67"/>
        <end position="224"/>
    </location>
</feature>
<dbReference type="Gene3D" id="1.20.5.1160">
    <property type="entry name" value="Vasodilator-stimulated phosphoprotein"/>
    <property type="match status" value="1"/>
</dbReference>
<dbReference type="GO" id="GO:0090435">
    <property type="term" value="P:protein localization to nuclear envelope"/>
    <property type="evidence" value="ECO:0007669"/>
    <property type="project" value="TreeGrafter"/>
</dbReference>
<evidence type="ECO:0000256" key="4">
    <source>
        <dbReference type="SAM" id="Coils"/>
    </source>
</evidence>
<dbReference type="GO" id="GO:0005652">
    <property type="term" value="C:nuclear lamina"/>
    <property type="evidence" value="ECO:0007669"/>
    <property type="project" value="TreeGrafter"/>
</dbReference>
<dbReference type="GO" id="GO:0031507">
    <property type="term" value="P:heterochromatin formation"/>
    <property type="evidence" value="ECO:0007669"/>
    <property type="project" value="TreeGrafter"/>
</dbReference>
<dbReference type="PANTHER" id="PTHR45721:SF12">
    <property type="entry name" value="INTERMEDIATE FILAMENT PROTEIN IFA-1"/>
    <property type="match status" value="1"/>
</dbReference>
<feature type="domain" description="IF rod" evidence="6">
    <location>
        <begin position="77"/>
        <end position="429"/>
    </location>
</feature>
<evidence type="ECO:0000256" key="5">
    <source>
        <dbReference type="SAM" id="MobiDB-lite"/>
    </source>
</evidence>
<dbReference type="InterPro" id="IPR039008">
    <property type="entry name" value="IF_rod_dom"/>
</dbReference>
<evidence type="ECO:0000313" key="7">
    <source>
        <dbReference type="EMBL" id="KAK6195920.1"/>
    </source>
</evidence>